<accession>A0A158P9W5</accession>
<sequence>MDSCCRSLLASVDWDIACASSSKYHWEDEEMNTLVEERHKESRRTRNHWTKQVLAATKQCVASLDLFNYSLPNVGSIRGLRCTKRSENDTLTFVILDSLHYQYFLNKWGLRNVQLPVIIAIDASRELFSVMDGRFSQDRVRDFILDYHSKLIPDNLLSEEDGRSRFVKENILLEKRPYKKRTQVLERLTQQTFHPLIETRHNSSHDVVVFFSGGIWHAPSTTAMHVYHNSASYFSSSGDLIKFYVIDTTRNELPYNFNFERVPTIVIFLANRTDISWKYPDGLPISQPNLLSFVLSHCSTRLRWKMALTNCGRICVIQLVCFTFPLYFVACDA</sequence>
<dbReference type="PANTHER" id="PTHR46497:SF1">
    <property type="entry name" value="THIOREDOXIN DOMAIN-CONTAINING PROTEIN 11"/>
    <property type="match status" value="1"/>
</dbReference>
<protein>
    <submittedName>
        <fullName evidence="2">Thioredoxin-like_fold domain-containing protein</fullName>
    </submittedName>
</protein>
<organism evidence="1 2">
    <name type="scientific">Angiostrongylus cantonensis</name>
    <name type="common">Rat lungworm</name>
    <dbReference type="NCBI Taxonomy" id="6313"/>
    <lineage>
        <taxon>Eukaryota</taxon>
        <taxon>Metazoa</taxon>
        <taxon>Ecdysozoa</taxon>
        <taxon>Nematoda</taxon>
        <taxon>Chromadorea</taxon>
        <taxon>Rhabditida</taxon>
        <taxon>Rhabditina</taxon>
        <taxon>Rhabditomorpha</taxon>
        <taxon>Strongyloidea</taxon>
        <taxon>Metastrongylidae</taxon>
        <taxon>Angiostrongylus</taxon>
    </lineage>
</organism>
<proteinExistence type="predicted"/>
<dbReference type="Proteomes" id="UP000035642">
    <property type="component" value="Unassembled WGS sequence"/>
</dbReference>
<name>A0A158P9W5_ANGCA</name>
<dbReference type="SUPFAM" id="SSF52833">
    <property type="entry name" value="Thioredoxin-like"/>
    <property type="match status" value="1"/>
</dbReference>
<evidence type="ECO:0000313" key="1">
    <source>
        <dbReference type="Proteomes" id="UP000035642"/>
    </source>
</evidence>
<dbReference type="PANTHER" id="PTHR46497">
    <property type="entry name" value="THIOREDOXIN DOMAIN-CONTAINING PROTEIN 11"/>
    <property type="match status" value="1"/>
</dbReference>
<dbReference type="Gene3D" id="3.40.30.10">
    <property type="entry name" value="Glutaredoxin"/>
    <property type="match status" value="1"/>
</dbReference>
<evidence type="ECO:0000313" key="2">
    <source>
        <dbReference type="WBParaSite" id="ACAC_0000871001-mRNA-1"/>
    </source>
</evidence>
<dbReference type="InterPro" id="IPR036249">
    <property type="entry name" value="Thioredoxin-like_sf"/>
</dbReference>
<dbReference type="WBParaSite" id="ACAC_0000871001-mRNA-1">
    <property type="protein sequence ID" value="ACAC_0000871001-mRNA-1"/>
    <property type="gene ID" value="ACAC_0000871001"/>
</dbReference>
<reference evidence="1" key="1">
    <citation type="submission" date="2012-09" db="EMBL/GenBank/DDBJ databases">
        <authorList>
            <person name="Martin A.A."/>
        </authorList>
    </citation>
    <scope>NUCLEOTIDE SEQUENCE</scope>
</reference>
<keyword evidence="1" id="KW-1185">Reference proteome</keyword>
<reference evidence="2" key="2">
    <citation type="submission" date="2016-04" db="UniProtKB">
        <authorList>
            <consortium name="WormBaseParasite"/>
        </authorList>
    </citation>
    <scope>IDENTIFICATION</scope>
</reference>
<dbReference type="InterPro" id="IPR052792">
    <property type="entry name" value="Thioredoxin_dom-contain_11"/>
</dbReference>
<dbReference type="AlphaFoldDB" id="A0A158P9W5"/>
<dbReference type="STRING" id="6313.A0A158P9W5"/>